<sequence>MQSTPTGKVGLLPDRPVFVGIASGGVFLGQRANQPDFLTPYLTAIFDCIGFKSVHYLPLQATAFIDQARAAELREALVANLKLESSLGVPRDHTSRALDSTGAS</sequence>
<reference evidence="2" key="1">
    <citation type="submission" date="2016-01" db="EMBL/GenBank/DDBJ databases">
        <authorList>
            <person name="Peeters C."/>
        </authorList>
    </citation>
    <scope>NUCLEOTIDE SEQUENCE [LARGE SCALE GENOMIC DNA]</scope>
    <source>
        <strain evidence="2">LMG 29325</strain>
    </source>
</reference>
<dbReference type="Pfam" id="PF02525">
    <property type="entry name" value="Flavodoxin_2"/>
    <property type="match status" value="1"/>
</dbReference>
<dbReference type="Gene3D" id="3.40.50.360">
    <property type="match status" value="1"/>
</dbReference>
<dbReference type="SUPFAM" id="SSF52218">
    <property type="entry name" value="Flavoproteins"/>
    <property type="match status" value="1"/>
</dbReference>
<dbReference type="EMBL" id="FCOJ02000090">
    <property type="protein sequence ID" value="SAK94284.1"/>
    <property type="molecule type" value="Genomic_DNA"/>
</dbReference>
<comment type="caution">
    <text evidence="2">The sequence shown here is derived from an EMBL/GenBank/DDBJ whole genome shotgun (WGS) entry which is preliminary data.</text>
</comment>
<dbReference type="Proteomes" id="UP000054596">
    <property type="component" value="Unassembled WGS sequence"/>
</dbReference>
<evidence type="ECO:0000313" key="2">
    <source>
        <dbReference type="EMBL" id="SAK94284.1"/>
    </source>
</evidence>
<feature type="domain" description="Flavodoxin-like fold" evidence="1">
    <location>
        <begin position="4"/>
        <end position="76"/>
    </location>
</feature>
<accession>A0A158DI73</accession>
<name>A0A158DI73_9BURK</name>
<dbReference type="InterPro" id="IPR003680">
    <property type="entry name" value="Flavodoxin_fold"/>
</dbReference>
<evidence type="ECO:0000259" key="1">
    <source>
        <dbReference type="Pfam" id="PF02525"/>
    </source>
</evidence>
<proteinExistence type="predicted"/>
<keyword evidence="3" id="KW-1185">Reference proteome</keyword>
<protein>
    <submittedName>
        <fullName evidence="2">NAD(P)H dehydrogenase (Quinone)</fullName>
    </submittedName>
</protein>
<organism evidence="2 3">
    <name type="scientific">Caballeronia glebae</name>
    <dbReference type="NCBI Taxonomy" id="1777143"/>
    <lineage>
        <taxon>Bacteria</taxon>
        <taxon>Pseudomonadati</taxon>
        <taxon>Pseudomonadota</taxon>
        <taxon>Betaproteobacteria</taxon>
        <taxon>Burkholderiales</taxon>
        <taxon>Burkholderiaceae</taxon>
        <taxon>Caballeronia</taxon>
    </lineage>
</organism>
<dbReference type="InterPro" id="IPR029039">
    <property type="entry name" value="Flavoprotein-like_sf"/>
</dbReference>
<evidence type="ECO:0000313" key="3">
    <source>
        <dbReference type="Proteomes" id="UP000054596"/>
    </source>
</evidence>
<dbReference type="AlphaFoldDB" id="A0A158DI73"/>
<gene>
    <name evidence="2" type="ORF">AWB82_06788</name>
</gene>